<evidence type="ECO:0000256" key="7">
    <source>
        <dbReference type="ARBA" id="ARBA00022833"/>
    </source>
</evidence>
<dbReference type="EMBL" id="HF935254">
    <property type="protein sequence ID" value="CCX05453.1"/>
    <property type="molecule type" value="Genomic_DNA"/>
</dbReference>
<name>U4KVB8_PYROM</name>
<evidence type="ECO:0000256" key="10">
    <source>
        <dbReference type="ARBA" id="ARBA00024826"/>
    </source>
</evidence>
<accession>U4KVB8</accession>
<evidence type="ECO:0000256" key="8">
    <source>
        <dbReference type="ARBA" id="ARBA00022884"/>
    </source>
</evidence>
<dbReference type="InterPro" id="IPR036855">
    <property type="entry name" value="Znf_CCCH_sf"/>
</dbReference>
<feature type="domain" description="C3H1-type" evidence="14">
    <location>
        <begin position="233"/>
        <end position="257"/>
    </location>
</feature>
<dbReference type="GO" id="GO:0031124">
    <property type="term" value="P:mRNA 3'-end processing"/>
    <property type="evidence" value="ECO:0007669"/>
    <property type="project" value="UniProtKB-UniRule"/>
</dbReference>
<feature type="compositionally biased region" description="Gly residues" evidence="13">
    <location>
        <begin position="277"/>
        <end position="310"/>
    </location>
</feature>
<dbReference type="SMART" id="SM00356">
    <property type="entry name" value="ZnF_C3H1"/>
    <property type="match status" value="5"/>
</dbReference>
<keyword evidence="6 11" id="KW-0863">Zinc-finger</keyword>
<comment type="function">
    <text evidence="10 12">Component of the cleavage factor I (CF I) involved in pre-mRNA 3'-end processing.</text>
</comment>
<evidence type="ECO:0000313" key="16">
    <source>
        <dbReference type="Proteomes" id="UP000018144"/>
    </source>
</evidence>
<feature type="domain" description="C3H1-type" evidence="14">
    <location>
        <begin position="118"/>
        <end position="145"/>
    </location>
</feature>
<feature type="zinc finger region" description="C3H1-type" evidence="11">
    <location>
        <begin position="147"/>
        <end position="174"/>
    </location>
</feature>
<sequence length="325" mass="36031">MTTMNTHGNHGHGNHMQNMNAMNAMNMQSMQNMHYGPYGQQQQQQQQQQSSSFSTSSASGPSGQSGSQSNAINSNNSPAPSTNYADLILNPPSSADANLTSKFAFNDFLRKEYRFGLDPSRKTCPLFVQGHCPMGNSCPDKHAVSSTFNNLVCKHWLRSLCKKGEGCEFLHEYNLRKMPECNFFVRNGYCSNGEECLYLHVDPDSKIPRCPHYENGFCPLGPTCSKKHVRKAICKYFLAGFCPDGRQACKEGAHPKWTAPNMLPMPTVKRPREEGEWGQGGFQGGFQGGQQGQGFGQGQQSGFGQQGGLQGQPPRKRFWGRGRDR</sequence>
<dbReference type="OrthoDB" id="1914176at2759"/>
<dbReference type="SUPFAM" id="SSF90229">
    <property type="entry name" value="CCCH zinc finger"/>
    <property type="match status" value="2"/>
</dbReference>
<keyword evidence="8 12" id="KW-0694">RNA-binding</keyword>
<feature type="zinc finger region" description="C3H1-type" evidence="11">
    <location>
        <begin position="204"/>
        <end position="231"/>
    </location>
</feature>
<dbReference type="GO" id="GO:0005634">
    <property type="term" value="C:nucleus"/>
    <property type="evidence" value="ECO:0007669"/>
    <property type="project" value="UniProtKB-SubCell"/>
</dbReference>
<comment type="subcellular location">
    <subcellularLocation>
        <location evidence="1 12">Nucleus</location>
    </subcellularLocation>
</comment>
<keyword evidence="7 11" id="KW-0862">Zinc</keyword>
<feature type="compositionally biased region" description="Basic residues" evidence="13">
    <location>
        <begin position="314"/>
        <end position="325"/>
    </location>
</feature>
<dbReference type="Gene3D" id="3.30.1370.210">
    <property type="match status" value="1"/>
</dbReference>
<dbReference type="AlphaFoldDB" id="U4KVB8"/>
<dbReference type="PANTHER" id="PTHR23102">
    <property type="entry name" value="CLEAVAGE AND POLYADENYLATION SPECIFICITY FACTOR SUBUNIT 4-RELATED"/>
    <property type="match status" value="1"/>
</dbReference>
<keyword evidence="5 12" id="KW-0677">Repeat</keyword>
<evidence type="ECO:0000256" key="11">
    <source>
        <dbReference type="PROSITE-ProRule" id="PRU00723"/>
    </source>
</evidence>
<evidence type="ECO:0000256" key="4">
    <source>
        <dbReference type="ARBA" id="ARBA00022723"/>
    </source>
</evidence>
<evidence type="ECO:0000313" key="15">
    <source>
        <dbReference type="EMBL" id="CCX05453.1"/>
    </source>
</evidence>
<dbReference type="PANTHER" id="PTHR23102:SF24">
    <property type="entry name" value="CLEAVAGE AND POLYADENYLATION SPECIFICITY FACTOR SUBUNIT 4"/>
    <property type="match status" value="1"/>
</dbReference>
<dbReference type="PROSITE" id="PS50103">
    <property type="entry name" value="ZF_C3H1"/>
    <property type="match status" value="5"/>
</dbReference>
<evidence type="ECO:0000256" key="3">
    <source>
        <dbReference type="ARBA" id="ARBA00022664"/>
    </source>
</evidence>
<evidence type="ECO:0000256" key="9">
    <source>
        <dbReference type="ARBA" id="ARBA00023242"/>
    </source>
</evidence>
<evidence type="ECO:0000256" key="13">
    <source>
        <dbReference type="SAM" id="MobiDB-lite"/>
    </source>
</evidence>
<proteinExistence type="inferred from homology"/>
<evidence type="ECO:0000256" key="12">
    <source>
        <dbReference type="RuleBase" id="RU369008"/>
    </source>
</evidence>
<evidence type="ECO:0000259" key="14">
    <source>
        <dbReference type="PROSITE" id="PS50103"/>
    </source>
</evidence>
<evidence type="ECO:0000256" key="2">
    <source>
        <dbReference type="ARBA" id="ARBA00008907"/>
    </source>
</evidence>
<feature type="domain" description="C3H1-type" evidence="14">
    <location>
        <begin position="204"/>
        <end position="231"/>
    </location>
</feature>
<feature type="zinc finger region" description="C3H1-type" evidence="11">
    <location>
        <begin position="233"/>
        <end position="257"/>
    </location>
</feature>
<reference evidence="15 16" key="1">
    <citation type="journal article" date="2013" name="PLoS Genet.">
        <title>The genome and development-dependent transcriptomes of Pyronema confluens: a window into fungal evolution.</title>
        <authorList>
            <person name="Traeger S."/>
            <person name="Altegoer F."/>
            <person name="Freitag M."/>
            <person name="Gabaldon T."/>
            <person name="Kempken F."/>
            <person name="Kumar A."/>
            <person name="Marcet-Houben M."/>
            <person name="Poggeler S."/>
            <person name="Stajich J.E."/>
            <person name="Nowrousian M."/>
        </authorList>
    </citation>
    <scope>NUCLEOTIDE SEQUENCE [LARGE SCALE GENOMIC DNA]</scope>
    <source>
        <strain evidence="16">CBS 100304</strain>
        <tissue evidence="15">Vegetative mycelium</tissue>
    </source>
</reference>
<evidence type="ECO:0000256" key="1">
    <source>
        <dbReference type="ARBA" id="ARBA00004123"/>
    </source>
</evidence>
<feature type="domain" description="C3H1-type" evidence="14">
    <location>
        <begin position="175"/>
        <end position="203"/>
    </location>
</feature>
<feature type="zinc finger region" description="C3H1-type" evidence="11">
    <location>
        <begin position="118"/>
        <end position="145"/>
    </location>
</feature>
<dbReference type="eggNOG" id="KOG1040">
    <property type="taxonomic scope" value="Eukaryota"/>
</dbReference>
<gene>
    <name evidence="15" type="ORF">PCON_05040</name>
</gene>
<dbReference type="Pfam" id="PF00642">
    <property type="entry name" value="zf-CCCH"/>
    <property type="match status" value="1"/>
</dbReference>
<dbReference type="InterPro" id="IPR045348">
    <property type="entry name" value="CPSF4/Yth1"/>
</dbReference>
<comment type="similarity">
    <text evidence="2 12">Belongs to the CPSF4/YTH1 family.</text>
</comment>
<keyword evidence="4 11" id="KW-0479">Metal-binding</keyword>
<keyword evidence="9 12" id="KW-0539">Nucleus</keyword>
<dbReference type="STRING" id="1076935.U4KVB8"/>
<evidence type="ECO:0000256" key="5">
    <source>
        <dbReference type="ARBA" id="ARBA00022737"/>
    </source>
</evidence>
<dbReference type="GO" id="GO:0008270">
    <property type="term" value="F:zinc ion binding"/>
    <property type="evidence" value="ECO:0007669"/>
    <property type="project" value="UniProtKB-KW"/>
</dbReference>
<protein>
    <recommendedName>
        <fullName evidence="12">mRNA 3'-end-processing protein</fullName>
    </recommendedName>
</protein>
<dbReference type="Proteomes" id="UP000018144">
    <property type="component" value="Unassembled WGS sequence"/>
</dbReference>
<dbReference type="GO" id="GO:0003723">
    <property type="term" value="F:RNA binding"/>
    <property type="evidence" value="ECO:0007669"/>
    <property type="project" value="UniProtKB-UniRule"/>
</dbReference>
<feature type="zinc finger region" description="C3H1-type" evidence="11">
    <location>
        <begin position="175"/>
        <end position="203"/>
    </location>
</feature>
<feature type="region of interest" description="Disordered" evidence="13">
    <location>
        <begin position="271"/>
        <end position="325"/>
    </location>
</feature>
<dbReference type="FunFam" id="4.10.1000.10:FF:000012">
    <property type="entry name" value="cleavage and polyadenylation specificity factor subunit 4"/>
    <property type="match status" value="1"/>
</dbReference>
<organism evidence="15 16">
    <name type="scientific">Pyronema omphalodes (strain CBS 100304)</name>
    <name type="common">Pyronema confluens</name>
    <dbReference type="NCBI Taxonomy" id="1076935"/>
    <lineage>
        <taxon>Eukaryota</taxon>
        <taxon>Fungi</taxon>
        <taxon>Dikarya</taxon>
        <taxon>Ascomycota</taxon>
        <taxon>Pezizomycotina</taxon>
        <taxon>Pezizomycetes</taxon>
        <taxon>Pezizales</taxon>
        <taxon>Pyronemataceae</taxon>
        <taxon>Pyronema</taxon>
    </lineage>
</organism>
<feature type="domain" description="C3H1-type" evidence="14">
    <location>
        <begin position="147"/>
        <end position="174"/>
    </location>
</feature>
<keyword evidence="16" id="KW-1185">Reference proteome</keyword>
<evidence type="ECO:0000256" key="6">
    <source>
        <dbReference type="ARBA" id="ARBA00022771"/>
    </source>
</evidence>
<feature type="region of interest" description="Disordered" evidence="13">
    <location>
        <begin position="37"/>
        <end position="78"/>
    </location>
</feature>
<keyword evidence="3 12" id="KW-0507">mRNA processing</keyword>
<dbReference type="InterPro" id="IPR000571">
    <property type="entry name" value="Znf_CCCH"/>
</dbReference>
<dbReference type="Gene3D" id="4.10.1000.10">
    <property type="entry name" value="Zinc finger, CCCH-type"/>
    <property type="match status" value="1"/>
</dbReference>